<dbReference type="Proteomes" id="UP000502699">
    <property type="component" value="Chromosome"/>
</dbReference>
<evidence type="ECO:0000256" key="5">
    <source>
        <dbReference type="SAM" id="MobiDB-lite"/>
    </source>
</evidence>
<organism evidence="8 9">
    <name type="scientific">Caldichromatium japonicum</name>
    <dbReference type="NCBI Taxonomy" id="2699430"/>
    <lineage>
        <taxon>Bacteria</taxon>
        <taxon>Pseudomonadati</taxon>
        <taxon>Pseudomonadota</taxon>
        <taxon>Gammaproteobacteria</taxon>
        <taxon>Chromatiales</taxon>
        <taxon>Chromatiaceae</taxon>
        <taxon>Caldichromatium</taxon>
    </lineage>
</organism>
<dbReference type="AlphaFoldDB" id="A0A6G7VAH8"/>
<evidence type="ECO:0000256" key="4">
    <source>
        <dbReference type="ARBA" id="ARBA00023136"/>
    </source>
</evidence>
<feature type="transmembrane region" description="Helical" evidence="6">
    <location>
        <begin position="34"/>
        <end position="57"/>
    </location>
</feature>
<gene>
    <name evidence="8" type="ORF">GWK36_01400</name>
</gene>
<keyword evidence="2 6" id="KW-0812">Transmembrane</keyword>
<evidence type="ECO:0000259" key="7">
    <source>
        <dbReference type="Pfam" id="PF04357"/>
    </source>
</evidence>
<accession>A0A6G7VAH8</accession>
<feature type="region of interest" description="Disordered" evidence="5">
    <location>
        <begin position="1"/>
        <end position="30"/>
    </location>
</feature>
<keyword evidence="3 6" id="KW-1133">Transmembrane helix</keyword>
<sequence>MAEDQKTQATDPTGADIQTGQSPETPSKPRPWSWALRLASVLLALVLILIALAAFLISTASGLRWGVALAERLLPLHVVQVEGRLSDRLYVADLTLNLPHLGLHLQSLELAWQPRAVLDGRLVVTRLAVQGLAIRLPPASQKDRPLSLPAVLLPLRIEVGEITLQGLQLQRTGQPEPLFVLRSAHLQDGRLADGVLQVGRLEGDLDHPGLHLELAGRANLTGDYPLAVDLAWYLNPAAGAAIAGSGRVEGDLRHLRLAQTLSGAVLAQVEAELEDLLADPKWDARLQVAQVETPDLPKLDLQADLASTGRLHDAQVTGQAQLKAPLEPDPVLLAAQFEVRWQGKRLLIQYLACTLPEVEARLGVRGELDLGQPMPRFILEGDWQGLRWPVTGAPEVRSNAGTFAAQGDLQSFTYRLAGQAAGRGLMDVAVELAGQGGAHDTRIDTLVIHALDGKLEGQGHVGWSPELDWTFDLRAIEVNPGTWFADWPGRLSGRLNTEGGLQHWTLAIQEVQGELRGYPLAADAELAMQDGHDLSIQGLRLTSGPSRLSLSGRIAQSLDLALNLDAPEIASLWPGAAGQLTLDARMSGDRRSPSVRLELKGEGMRLGEQALARLEGQAELDLGGRGRAALQLKGRDLRVGGLAWSAFELTSSGSLLDHRLQAQLKGAPLALNLQAQGSLADSGRYAGQVTRLDLEGKDLGCWSLQRPVKLSRDGERLAAAPWCLRETKGSGGCLGFEKSAPGRWGLEFDLDRLDAGLVKGSLPDGLEAEGAIRLKGRLQAEGPLLSGEVRAEMARGRLRFKLGGDQIETLELADGRLDMTANRAGLEARLALPLGRLGRIQGELGLPGWRLDQSASSLRGRLSAELLDLKPLAALLPEISDLRGAFRSDLVLSGTLAQPVVSVQAQLRDLRFQVPMLALRVEDLDLAVGASANSQLAIYGQARLGGGTLELSGQGQILADRPWVRLGLSGGRIKLVNTREYTVYVEPQLELGLDQEGARVSGEIRIPEARLRPHTLPPGTVSPSRDVTLVSEQAGQSFPLRLDLRLVLGDEVSMDGFGLRGRLVGDLHLSQTPGREPLGDGQLQIIDGQYRLSSGFGIAAELGAPLHITQGRLVFAKSPLNNPGLWLQAERQGGDLTAGVRVVGTLRQPKLTFFSETDPGLTQADITKYLMTGIPPTANDRAQAGLAVGTYIAPRVYMEYESGLGGDSNRLKLRYDLSKHIELQAETGAKQGADLFFKFEH</sequence>
<feature type="compositionally biased region" description="Polar residues" evidence="5">
    <location>
        <begin position="7"/>
        <end position="25"/>
    </location>
</feature>
<evidence type="ECO:0000313" key="9">
    <source>
        <dbReference type="Proteomes" id="UP000502699"/>
    </source>
</evidence>
<evidence type="ECO:0000256" key="2">
    <source>
        <dbReference type="ARBA" id="ARBA00022692"/>
    </source>
</evidence>
<dbReference type="PANTHER" id="PTHR36985">
    <property type="entry name" value="TRANSLOCATION AND ASSEMBLY MODULE SUBUNIT TAMB"/>
    <property type="match status" value="1"/>
</dbReference>
<dbReference type="GO" id="GO:0097347">
    <property type="term" value="C:TAM protein secretion complex"/>
    <property type="evidence" value="ECO:0007669"/>
    <property type="project" value="TreeGrafter"/>
</dbReference>
<dbReference type="InterPro" id="IPR007452">
    <property type="entry name" value="TamB_C"/>
</dbReference>
<dbReference type="RefSeq" id="WP_166269437.1">
    <property type="nucleotide sequence ID" value="NZ_CP048029.1"/>
</dbReference>
<evidence type="ECO:0000256" key="1">
    <source>
        <dbReference type="ARBA" id="ARBA00004167"/>
    </source>
</evidence>
<protein>
    <submittedName>
        <fullName evidence="8">Translocation/assembly module TamB</fullName>
    </submittedName>
</protein>
<dbReference type="GO" id="GO:0009306">
    <property type="term" value="P:protein secretion"/>
    <property type="evidence" value="ECO:0007669"/>
    <property type="project" value="InterPro"/>
</dbReference>
<evidence type="ECO:0000256" key="6">
    <source>
        <dbReference type="SAM" id="Phobius"/>
    </source>
</evidence>
<keyword evidence="4 6" id="KW-0472">Membrane</keyword>
<evidence type="ECO:0000256" key="3">
    <source>
        <dbReference type="ARBA" id="ARBA00022989"/>
    </source>
</evidence>
<dbReference type="PANTHER" id="PTHR36985:SF1">
    <property type="entry name" value="TRANSLOCATION AND ASSEMBLY MODULE SUBUNIT TAMB"/>
    <property type="match status" value="1"/>
</dbReference>
<keyword evidence="9" id="KW-1185">Reference proteome</keyword>
<dbReference type="KEGG" id="cjap:GWK36_01400"/>
<evidence type="ECO:0000313" key="8">
    <source>
        <dbReference type="EMBL" id="QIK36875.1"/>
    </source>
</evidence>
<name>A0A6G7VAH8_9GAMM</name>
<feature type="domain" description="Translocation and assembly module TamB C-terminal" evidence="7">
    <location>
        <begin position="943"/>
        <end position="1183"/>
    </location>
</feature>
<dbReference type="EMBL" id="CP048029">
    <property type="protein sequence ID" value="QIK36875.1"/>
    <property type="molecule type" value="Genomic_DNA"/>
</dbReference>
<proteinExistence type="predicted"/>
<reference evidence="9" key="1">
    <citation type="submission" date="2020-01" db="EMBL/GenBank/DDBJ databases">
        <title>Caldichromatium gen. nov., sp. nov., a thermophilic purple sulfur bacterium member of the family Chromatiaceae isolated from Nakabusa hot spring, Japan.</title>
        <authorList>
            <person name="Saini M.K."/>
            <person name="Hanada S."/>
            <person name="Tank M."/>
        </authorList>
    </citation>
    <scope>NUCLEOTIDE SEQUENCE [LARGE SCALE GENOMIC DNA]</scope>
    <source>
        <strain evidence="9">No.7</strain>
    </source>
</reference>
<comment type="subcellular location">
    <subcellularLocation>
        <location evidence="1">Membrane</location>
        <topology evidence="1">Single-pass membrane protein</topology>
    </subcellularLocation>
</comment>
<dbReference type="Pfam" id="PF04357">
    <property type="entry name" value="TamB"/>
    <property type="match status" value="1"/>
</dbReference>
<dbReference type="GO" id="GO:0005886">
    <property type="term" value="C:plasma membrane"/>
    <property type="evidence" value="ECO:0007669"/>
    <property type="project" value="InterPro"/>
</dbReference>